<sequence>MGGAGDYDGIRILLFGDFAAALRPNARHILYHPDNRPLLACAG</sequence>
<organism evidence="1 2">
    <name type="scientific">Dyadobacter beijingensis</name>
    <dbReference type="NCBI Taxonomy" id="365489"/>
    <lineage>
        <taxon>Bacteria</taxon>
        <taxon>Pseudomonadati</taxon>
        <taxon>Bacteroidota</taxon>
        <taxon>Cytophagia</taxon>
        <taxon>Cytophagales</taxon>
        <taxon>Spirosomataceae</taxon>
        <taxon>Dyadobacter</taxon>
    </lineage>
</organism>
<name>A0ABQ2I7V8_9BACT</name>
<proteinExistence type="predicted"/>
<accession>A0ABQ2I7V8</accession>
<protein>
    <submittedName>
        <fullName evidence="1">Uncharacterized protein</fullName>
    </submittedName>
</protein>
<dbReference type="Proteomes" id="UP000632339">
    <property type="component" value="Unassembled WGS sequence"/>
</dbReference>
<evidence type="ECO:0000313" key="1">
    <source>
        <dbReference type="EMBL" id="GGN03158.1"/>
    </source>
</evidence>
<evidence type="ECO:0000313" key="2">
    <source>
        <dbReference type="Proteomes" id="UP000632339"/>
    </source>
</evidence>
<gene>
    <name evidence="1" type="ORF">GCM10010967_42340</name>
</gene>
<comment type="caution">
    <text evidence="1">The sequence shown here is derived from an EMBL/GenBank/DDBJ whole genome shotgun (WGS) entry which is preliminary data.</text>
</comment>
<reference evidence="2" key="1">
    <citation type="journal article" date="2019" name="Int. J. Syst. Evol. Microbiol.">
        <title>The Global Catalogue of Microorganisms (GCM) 10K type strain sequencing project: providing services to taxonomists for standard genome sequencing and annotation.</title>
        <authorList>
            <consortium name="The Broad Institute Genomics Platform"/>
            <consortium name="The Broad Institute Genome Sequencing Center for Infectious Disease"/>
            <person name="Wu L."/>
            <person name="Ma J."/>
        </authorList>
    </citation>
    <scope>NUCLEOTIDE SEQUENCE [LARGE SCALE GENOMIC DNA]</scope>
    <source>
        <strain evidence="2">CGMCC 1.6375</strain>
    </source>
</reference>
<dbReference type="EMBL" id="BMLI01000002">
    <property type="protein sequence ID" value="GGN03158.1"/>
    <property type="molecule type" value="Genomic_DNA"/>
</dbReference>
<keyword evidence="2" id="KW-1185">Reference proteome</keyword>